<accession>A0A5E7NFA4</accession>
<dbReference type="EMBL" id="CABVIN010000007">
    <property type="protein sequence ID" value="VVP35944.1"/>
    <property type="molecule type" value="Genomic_DNA"/>
</dbReference>
<dbReference type="Proteomes" id="UP000377224">
    <property type="component" value="Unassembled WGS sequence"/>
</dbReference>
<keyword evidence="1" id="KW-0472">Membrane</keyword>
<reference evidence="2 3" key="1">
    <citation type="submission" date="2019-09" db="EMBL/GenBank/DDBJ databases">
        <authorList>
            <person name="Chandra G."/>
            <person name="Truman W A."/>
        </authorList>
    </citation>
    <scope>NUCLEOTIDE SEQUENCE [LARGE SCALE GENOMIC DNA]</scope>
    <source>
        <strain evidence="2">PS896</strain>
    </source>
</reference>
<evidence type="ECO:0000256" key="1">
    <source>
        <dbReference type="SAM" id="Phobius"/>
    </source>
</evidence>
<gene>
    <name evidence="2" type="ORF">PS896_04600</name>
</gene>
<keyword evidence="1" id="KW-1133">Transmembrane helix</keyword>
<evidence type="ECO:0000313" key="2">
    <source>
        <dbReference type="EMBL" id="VVP35944.1"/>
    </source>
</evidence>
<organism evidence="2 3">
    <name type="scientific">Pseudomonas fluorescens</name>
    <dbReference type="NCBI Taxonomy" id="294"/>
    <lineage>
        <taxon>Bacteria</taxon>
        <taxon>Pseudomonadati</taxon>
        <taxon>Pseudomonadota</taxon>
        <taxon>Gammaproteobacteria</taxon>
        <taxon>Pseudomonadales</taxon>
        <taxon>Pseudomonadaceae</taxon>
        <taxon>Pseudomonas</taxon>
    </lineage>
</organism>
<protein>
    <submittedName>
        <fullName evidence="2">Uncharacterized protein</fullName>
    </submittedName>
</protein>
<dbReference type="AlphaFoldDB" id="A0A5E7NFA4"/>
<keyword evidence="1" id="KW-0812">Transmembrane</keyword>
<proteinExistence type="predicted"/>
<name>A0A5E7NFA4_PSEFL</name>
<feature type="transmembrane region" description="Helical" evidence="1">
    <location>
        <begin position="6"/>
        <end position="33"/>
    </location>
</feature>
<dbReference type="RefSeq" id="WP_177330953.1">
    <property type="nucleotide sequence ID" value="NZ_CABVIN010000007.1"/>
</dbReference>
<evidence type="ECO:0000313" key="3">
    <source>
        <dbReference type="Proteomes" id="UP000377224"/>
    </source>
</evidence>
<sequence>MLIADLLGTAVFAVEGAIAALLAGAACLLLRLLSVHFGWQLPKVMGA</sequence>